<dbReference type="EMBL" id="BMOS01000019">
    <property type="protein sequence ID" value="GGN61064.1"/>
    <property type="molecule type" value="Genomic_DNA"/>
</dbReference>
<reference evidence="2" key="1">
    <citation type="journal article" date="2014" name="Int. J. Syst. Evol. Microbiol.">
        <title>Complete genome sequence of Corynebacterium casei LMG S-19264T (=DSM 44701T), isolated from a smear-ripened cheese.</title>
        <authorList>
            <consortium name="US DOE Joint Genome Institute (JGI-PGF)"/>
            <person name="Walter F."/>
            <person name="Albersmeier A."/>
            <person name="Kalinowski J."/>
            <person name="Ruckert C."/>
        </authorList>
    </citation>
    <scope>NUCLEOTIDE SEQUENCE</scope>
    <source>
        <strain evidence="2">JCM 17251</strain>
    </source>
</reference>
<feature type="region of interest" description="Disordered" evidence="1">
    <location>
        <begin position="1"/>
        <end position="26"/>
    </location>
</feature>
<protein>
    <recommendedName>
        <fullName evidence="4">Transposase</fullName>
    </recommendedName>
</protein>
<sequence>MSLADMFREEGKELGKEEGKKQGKKEMEEILVKNSIKKGLDPHIIEEITGLSQEEIQKIASNVKE</sequence>
<comment type="caution">
    <text evidence="2">The sequence shown here is derived from an EMBL/GenBank/DDBJ whole genome shotgun (WGS) entry which is preliminary data.</text>
</comment>
<evidence type="ECO:0008006" key="4">
    <source>
        <dbReference type="Google" id="ProtNLM"/>
    </source>
</evidence>
<dbReference type="AlphaFoldDB" id="A0A918D2Z2"/>
<dbReference type="RefSeq" id="WP_188857964.1">
    <property type="nucleotide sequence ID" value="NZ_BMOS01000019.1"/>
</dbReference>
<accession>A0A918D2Z2</accession>
<evidence type="ECO:0000313" key="3">
    <source>
        <dbReference type="Proteomes" id="UP000624041"/>
    </source>
</evidence>
<reference evidence="2" key="2">
    <citation type="submission" date="2020-09" db="EMBL/GenBank/DDBJ databases">
        <authorList>
            <person name="Sun Q."/>
            <person name="Ohkuma M."/>
        </authorList>
    </citation>
    <scope>NUCLEOTIDE SEQUENCE</scope>
    <source>
        <strain evidence="2">JCM 17251</strain>
    </source>
</reference>
<proteinExistence type="predicted"/>
<keyword evidence="3" id="KW-1185">Reference proteome</keyword>
<dbReference type="Proteomes" id="UP000624041">
    <property type="component" value="Unassembled WGS sequence"/>
</dbReference>
<evidence type="ECO:0000256" key="1">
    <source>
        <dbReference type="SAM" id="MobiDB-lite"/>
    </source>
</evidence>
<name>A0A918D2Z2_9BACI</name>
<organism evidence="2 3">
    <name type="scientific">Oceanobacillus indicireducens</name>
    <dbReference type="NCBI Taxonomy" id="1004261"/>
    <lineage>
        <taxon>Bacteria</taxon>
        <taxon>Bacillati</taxon>
        <taxon>Bacillota</taxon>
        <taxon>Bacilli</taxon>
        <taxon>Bacillales</taxon>
        <taxon>Bacillaceae</taxon>
        <taxon>Oceanobacillus</taxon>
    </lineage>
</organism>
<evidence type="ECO:0000313" key="2">
    <source>
        <dbReference type="EMBL" id="GGN61064.1"/>
    </source>
</evidence>
<gene>
    <name evidence="2" type="ORF">GCM10007971_25740</name>
</gene>